<dbReference type="Proteomes" id="UP000800235">
    <property type="component" value="Unassembled WGS sequence"/>
</dbReference>
<evidence type="ECO:0000313" key="1">
    <source>
        <dbReference type="EMBL" id="KAF2429324.1"/>
    </source>
</evidence>
<protein>
    <submittedName>
        <fullName evidence="1">Uncharacterized protein</fullName>
    </submittedName>
</protein>
<dbReference type="OrthoDB" id="5282002at2759"/>
<reference evidence="1" key="1">
    <citation type="journal article" date="2020" name="Stud. Mycol.">
        <title>101 Dothideomycetes genomes: a test case for predicting lifestyles and emergence of pathogens.</title>
        <authorList>
            <person name="Haridas S."/>
            <person name="Albert R."/>
            <person name="Binder M."/>
            <person name="Bloem J."/>
            <person name="Labutti K."/>
            <person name="Salamov A."/>
            <person name="Andreopoulos B."/>
            <person name="Baker S."/>
            <person name="Barry K."/>
            <person name="Bills G."/>
            <person name="Bluhm B."/>
            <person name="Cannon C."/>
            <person name="Castanera R."/>
            <person name="Culley D."/>
            <person name="Daum C."/>
            <person name="Ezra D."/>
            <person name="Gonzalez J."/>
            <person name="Henrissat B."/>
            <person name="Kuo A."/>
            <person name="Liang C."/>
            <person name="Lipzen A."/>
            <person name="Lutzoni F."/>
            <person name="Magnuson J."/>
            <person name="Mondo S."/>
            <person name="Nolan M."/>
            <person name="Ohm R."/>
            <person name="Pangilinan J."/>
            <person name="Park H.-J."/>
            <person name="Ramirez L."/>
            <person name="Alfaro M."/>
            <person name="Sun H."/>
            <person name="Tritt A."/>
            <person name="Yoshinaga Y."/>
            <person name="Zwiers L.-H."/>
            <person name="Turgeon B."/>
            <person name="Goodwin S."/>
            <person name="Spatafora J."/>
            <person name="Crous P."/>
            <person name="Grigoriev I."/>
        </authorList>
    </citation>
    <scope>NUCLEOTIDE SEQUENCE</scope>
    <source>
        <strain evidence="1">CBS 130266</strain>
    </source>
</reference>
<comment type="caution">
    <text evidence="1">The sequence shown here is derived from an EMBL/GenBank/DDBJ whole genome shotgun (WGS) entry which is preliminary data.</text>
</comment>
<dbReference type="AlphaFoldDB" id="A0A9P4NNV9"/>
<gene>
    <name evidence="1" type="ORF">EJ08DRAFT_650537</name>
</gene>
<sequence length="158" mass="18069">MYGYTQPDPYTTNRRDFTAALLNHPTAQNATPAYAKIHNDSKALLRLLINHKAIEPNINQTFMTPAASKNKVYFMWDFIGRTLGFLYMVNPERPRGELWDDVKSRLCLADVLIRDDEKLDKMMDDTYGDKTDPAEFGEEIVEASKKAAEGLTMWGVEM</sequence>
<keyword evidence="2" id="KW-1185">Reference proteome</keyword>
<organism evidence="1 2">
    <name type="scientific">Tothia fuscella</name>
    <dbReference type="NCBI Taxonomy" id="1048955"/>
    <lineage>
        <taxon>Eukaryota</taxon>
        <taxon>Fungi</taxon>
        <taxon>Dikarya</taxon>
        <taxon>Ascomycota</taxon>
        <taxon>Pezizomycotina</taxon>
        <taxon>Dothideomycetes</taxon>
        <taxon>Pleosporomycetidae</taxon>
        <taxon>Venturiales</taxon>
        <taxon>Cylindrosympodiaceae</taxon>
        <taxon>Tothia</taxon>
    </lineage>
</organism>
<name>A0A9P4NNV9_9PEZI</name>
<proteinExistence type="predicted"/>
<dbReference type="EMBL" id="MU007048">
    <property type="protein sequence ID" value="KAF2429324.1"/>
    <property type="molecule type" value="Genomic_DNA"/>
</dbReference>
<evidence type="ECO:0000313" key="2">
    <source>
        <dbReference type="Proteomes" id="UP000800235"/>
    </source>
</evidence>
<accession>A0A9P4NNV9</accession>